<comment type="caution">
    <text evidence="5">The sequence shown here is derived from an EMBL/GenBank/DDBJ whole genome shotgun (WGS) entry which is preliminary data.</text>
</comment>
<dbReference type="EMBL" id="JACHBR010000001">
    <property type="protein sequence ID" value="MBB5628456.1"/>
    <property type="molecule type" value="Genomic_DNA"/>
</dbReference>
<dbReference type="InterPro" id="IPR002401">
    <property type="entry name" value="Cyt_P450_E_grp-I"/>
</dbReference>
<comment type="cofactor">
    <cofactor evidence="1 3">
        <name>heme</name>
        <dbReference type="ChEBI" id="CHEBI:30413"/>
    </cofactor>
</comment>
<keyword evidence="3 4" id="KW-0408">Iron</keyword>
<keyword evidence="3 4" id="KW-0349">Heme</keyword>
<evidence type="ECO:0000313" key="5">
    <source>
        <dbReference type="EMBL" id="MBB5628456.1"/>
    </source>
</evidence>
<name>A0A7W8Z6N6_9ACTN</name>
<gene>
    <name evidence="5" type="ORF">BJ981_004155</name>
</gene>
<keyword evidence="4" id="KW-0560">Oxidoreductase</keyword>
<keyword evidence="3 4" id="KW-0479">Metal-binding</keyword>
<dbReference type="PROSITE" id="PS00086">
    <property type="entry name" value="CYTOCHROME_P450"/>
    <property type="match status" value="1"/>
</dbReference>
<sequence length="453" mass="50784">MAAPTVQEKLPELVLTPVDRLRLRRTRRPTDFLERLGAGSPRIVRFRLRGQDTYLLIAPDLVRELLVAQGRATGKARGHSHARMILGQGLLTSDGDLHQRQRRMIAPAFHPTRVEQYADQAVVTATVLAEHPDWRDGAVRDVAEDMIDLMLLNIGRMLFGADLTEDAGAVAGALTTLLRPFERRLLPTSRLMRRLRTPGDRQIAAAGAELTRVVERHIAEHRESGDRGDILSMLLSARDPSGEPMPDGQVRDEAVTMMLAGHETSAAALSWTWLFLDRNPAVAERLHEEVDRLDTTPAHGDLDRLPWSRAVIAESLRVMPPTWMMSRRLQQDVVFDGWTVPDGSTCIVAQWLTHRDERWWPDPLTFRPERWITPAGEFDETAPGQPPGAYFPFGMGRRVCLGQPFARAELALVLATLTRHWSASLVPGHPIDIRPGTALRPAHGLRMTLHRRA</sequence>
<reference evidence="5 6" key="1">
    <citation type="submission" date="2020-08" db="EMBL/GenBank/DDBJ databases">
        <title>Sequencing the genomes of 1000 actinobacteria strains.</title>
        <authorList>
            <person name="Klenk H.-P."/>
        </authorList>
    </citation>
    <scope>NUCLEOTIDE SEQUENCE [LARGE SCALE GENOMIC DNA]</scope>
    <source>
        <strain evidence="5 6">DSM 45790</strain>
    </source>
</reference>
<dbReference type="InterPro" id="IPR036396">
    <property type="entry name" value="Cyt_P450_sf"/>
</dbReference>
<feature type="binding site" description="axial binding residue" evidence="3">
    <location>
        <position position="400"/>
    </location>
    <ligand>
        <name>heme</name>
        <dbReference type="ChEBI" id="CHEBI:30413"/>
    </ligand>
    <ligandPart>
        <name>Fe</name>
        <dbReference type="ChEBI" id="CHEBI:18248"/>
    </ligandPart>
</feature>
<dbReference type="Pfam" id="PF00067">
    <property type="entry name" value="p450"/>
    <property type="match status" value="1"/>
</dbReference>
<dbReference type="InterPro" id="IPR001128">
    <property type="entry name" value="Cyt_P450"/>
</dbReference>
<comment type="similarity">
    <text evidence="2 4">Belongs to the cytochrome P450 family.</text>
</comment>
<dbReference type="RefSeq" id="WP_184612973.1">
    <property type="nucleotide sequence ID" value="NZ_BOOS01000070.1"/>
</dbReference>
<evidence type="ECO:0000313" key="6">
    <source>
        <dbReference type="Proteomes" id="UP000588112"/>
    </source>
</evidence>
<keyword evidence="4" id="KW-0503">Monooxygenase</keyword>
<dbReference type="GO" id="GO:0004497">
    <property type="term" value="F:monooxygenase activity"/>
    <property type="evidence" value="ECO:0007669"/>
    <property type="project" value="UniProtKB-KW"/>
</dbReference>
<dbReference type="SUPFAM" id="SSF48264">
    <property type="entry name" value="Cytochrome P450"/>
    <property type="match status" value="1"/>
</dbReference>
<dbReference type="PRINTS" id="PR00385">
    <property type="entry name" value="P450"/>
</dbReference>
<evidence type="ECO:0000256" key="1">
    <source>
        <dbReference type="ARBA" id="ARBA00001971"/>
    </source>
</evidence>
<accession>A0A7W8Z6N6</accession>
<dbReference type="AlphaFoldDB" id="A0A7W8Z6N6"/>
<protein>
    <submittedName>
        <fullName evidence="5">Cytochrome P450</fullName>
    </submittedName>
</protein>
<keyword evidence="6" id="KW-1185">Reference proteome</keyword>
<dbReference type="Gene3D" id="1.10.630.10">
    <property type="entry name" value="Cytochrome P450"/>
    <property type="match status" value="1"/>
</dbReference>
<dbReference type="InterPro" id="IPR050121">
    <property type="entry name" value="Cytochrome_P450_monoxygenase"/>
</dbReference>
<evidence type="ECO:0000256" key="3">
    <source>
        <dbReference type="PIRSR" id="PIRSR602401-1"/>
    </source>
</evidence>
<dbReference type="GO" id="GO:0020037">
    <property type="term" value="F:heme binding"/>
    <property type="evidence" value="ECO:0007669"/>
    <property type="project" value="InterPro"/>
</dbReference>
<dbReference type="Proteomes" id="UP000588112">
    <property type="component" value="Unassembled WGS sequence"/>
</dbReference>
<dbReference type="GO" id="GO:0016705">
    <property type="term" value="F:oxidoreductase activity, acting on paired donors, with incorporation or reduction of molecular oxygen"/>
    <property type="evidence" value="ECO:0007669"/>
    <property type="project" value="InterPro"/>
</dbReference>
<dbReference type="GO" id="GO:0005506">
    <property type="term" value="F:iron ion binding"/>
    <property type="evidence" value="ECO:0007669"/>
    <property type="project" value="InterPro"/>
</dbReference>
<dbReference type="PANTHER" id="PTHR24305">
    <property type="entry name" value="CYTOCHROME P450"/>
    <property type="match status" value="1"/>
</dbReference>
<organism evidence="5 6">
    <name type="scientific">Sphaerisporangium krabiense</name>
    <dbReference type="NCBI Taxonomy" id="763782"/>
    <lineage>
        <taxon>Bacteria</taxon>
        <taxon>Bacillati</taxon>
        <taxon>Actinomycetota</taxon>
        <taxon>Actinomycetes</taxon>
        <taxon>Streptosporangiales</taxon>
        <taxon>Streptosporangiaceae</taxon>
        <taxon>Sphaerisporangium</taxon>
    </lineage>
</organism>
<evidence type="ECO:0000256" key="2">
    <source>
        <dbReference type="ARBA" id="ARBA00010617"/>
    </source>
</evidence>
<dbReference type="PRINTS" id="PR00463">
    <property type="entry name" value="EP450I"/>
</dbReference>
<dbReference type="InterPro" id="IPR017972">
    <property type="entry name" value="Cyt_P450_CS"/>
</dbReference>
<dbReference type="PANTHER" id="PTHR24305:SF166">
    <property type="entry name" value="CYTOCHROME P450 12A4, MITOCHONDRIAL-RELATED"/>
    <property type="match status" value="1"/>
</dbReference>
<proteinExistence type="inferred from homology"/>
<evidence type="ECO:0000256" key="4">
    <source>
        <dbReference type="RuleBase" id="RU000461"/>
    </source>
</evidence>